<protein>
    <submittedName>
        <fullName evidence="1">Uncharacterized protein</fullName>
    </submittedName>
</protein>
<dbReference type="AlphaFoldDB" id="A0A2U3DRC1"/>
<evidence type="ECO:0000313" key="1">
    <source>
        <dbReference type="EMBL" id="PWI64813.1"/>
    </source>
</evidence>
<dbReference type="EMBL" id="LCWV01000044">
    <property type="protein sequence ID" value="PWI64813.1"/>
    <property type="molecule type" value="Genomic_DNA"/>
</dbReference>
<reference evidence="1 2" key="1">
    <citation type="journal article" date="2016" name="Front. Microbiol.">
        <title>Genome and transcriptome sequences reveal the specific parasitism of the nematophagous Purpureocillium lilacinum 36-1.</title>
        <authorList>
            <person name="Xie J."/>
            <person name="Li S."/>
            <person name="Mo C."/>
            <person name="Xiao X."/>
            <person name="Peng D."/>
            <person name="Wang G."/>
            <person name="Xiao Y."/>
        </authorList>
    </citation>
    <scope>NUCLEOTIDE SEQUENCE [LARGE SCALE GENOMIC DNA]</scope>
    <source>
        <strain evidence="1 2">36-1</strain>
    </source>
</reference>
<comment type="caution">
    <text evidence="1">The sequence shown here is derived from an EMBL/GenBank/DDBJ whole genome shotgun (WGS) entry which is preliminary data.</text>
</comment>
<name>A0A2U3DRC1_PURLI</name>
<evidence type="ECO:0000313" key="2">
    <source>
        <dbReference type="Proteomes" id="UP000245956"/>
    </source>
</evidence>
<accession>A0A2U3DRC1</accession>
<gene>
    <name evidence="1" type="ORF">PCL_08527</name>
</gene>
<dbReference type="Proteomes" id="UP000245956">
    <property type="component" value="Unassembled WGS sequence"/>
</dbReference>
<proteinExistence type="predicted"/>
<organism evidence="1 2">
    <name type="scientific">Purpureocillium lilacinum</name>
    <name type="common">Paecilomyces lilacinus</name>
    <dbReference type="NCBI Taxonomy" id="33203"/>
    <lineage>
        <taxon>Eukaryota</taxon>
        <taxon>Fungi</taxon>
        <taxon>Dikarya</taxon>
        <taxon>Ascomycota</taxon>
        <taxon>Pezizomycotina</taxon>
        <taxon>Sordariomycetes</taxon>
        <taxon>Hypocreomycetidae</taxon>
        <taxon>Hypocreales</taxon>
        <taxon>Ophiocordycipitaceae</taxon>
        <taxon>Purpureocillium</taxon>
    </lineage>
</organism>
<sequence>MRMQVCCKSLALPTRATEPPGAATRGIMLRMRTDIAAASADAVASPAALRLRQPPQEAANLYSIHASVIDHALPRIASPRLASPAGRLSRHTTRATASPSYATHSVSSAVLPSPSAGFFLLLTTGGLTPVMPETLSPTSNLAGLGLGLEGGGLPRCLAPSLAHKILHPISLVFRDTERGPLDGLRPPSGPNVPRPCCVRRRPCACAAPLDPLPMSDELSNNRPASRPTRHAAAALSLRPPRCVPRPLTGLAC</sequence>